<sequence length="61" mass="7469">MIFIPFWYGAAVMMYHTIIRREEIFYFYKKCVSLYRGLNRGLTNWRMLCIIVDCYNSCIIQ</sequence>
<protein>
    <submittedName>
        <fullName evidence="1">Uncharacterized protein</fullName>
    </submittedName>
</protein>
<accession>A0A414AZD2</accession>
<evidence type="ECO:0000313" key="2">
    <source>
        <dbReference type="Proteomes" id="UP000283975"/>
    </source>
</evidence>
<organism evidence="1 2">
    <name type="scientific">Enterocloster bolteae</name>
    <dbReference type="NCBI Taxonomy" id="208479"/>
    <lineage>
        <taxon>Bacteria</taxon>
        <taxon>Bacillati</taxon>
        <taxon>Bacillota</taxon>
        <taxon>Clostridia</taxon>
        <taxon>Lachnospirales</taxon>
        <taxon>Lachnospiraceae</taxon>
        <taxon>Enterocloster</taxon>
    </lineage>
</organism>
<gene>
    <name evidence="1" type="ORF">DW839_03555</name>
</gene>
<reference evidence="1 2" key="1">
    <citation type="submission" date="2018-08" db="EMBL/GenBank/DDBJ databases">
        <title>A genome reference for cultivated species of the human gut microbiota.</title>
        <authorList>
            <person name="Zou Y."/>
            <person name="Xue W."/>
            <person name="Luo G."/>
        </authorList>
    </citation>
    <scope>NUCLEOTIDE SEQUENCE [LARGE SCALE GENOMIC DNA]</scope>
    <source>
        <strain evidence="1 2">AM35-14</strain>
    </source>
</reference>
<name>A0A414AZD2_9FIRM</name>
<dbReference type="Proteomes" id="UP000283975">
    <property type="component" value="Unassembled WGS sequence"/>
</dbReference>
<proteinExistence type="predicted"/>
<dbReference type="AlphaFoldDB" id="A0A414AZD2"/>
<evidence type="ECO:0000313" key="1">
    <source>
        <dbReference type="EMBL" id="RHC57888.1"/>
    </source>
</evidence>
<comment type="caution">
    <text evidence="1">The sequence shown here is derived from an EMBL/GenBank/DDBJ whole genome shotgun (WGS) entry which is preliminary data.</text>
</comment>
<dbReference type="EMBL" id="QSHZ01000003">
    <property type="protein sequence ID" value="RHC57888.1"/>
    <property type="molecule type" value="Genomic_DNA"/>
</dbReference>